<organism evidence="1 2">
    <name type="scientific">Candidatus Nomurabacteria bacterium GW2011_GWB1_37_5</name>
    <dbReference type="NCBI Taxonomy" id="1618742"/>
    <lineage>
        <taxon>Bacteria</taxon>
        <taxon>Candidatus Nomuraibacteriota</taxon>
    </lineage>
</organism>
<dbReference type="EMBL" id="LBTF01000004">
    <property type="protein sequence ID" value="KKQ35850.1"/>
    <property type="molecule type" value="Genomic_DNA"/>
</dbReference>
<evidence type="ECO:0000313" key="1">
    <source>
        <dbReference type="EMBL" id="KKQ35850.1"/>
    </source>
</evidence>
<sequence>MKYTSINTNTQIQEKEEESDLKDKQLASKIISDTKIDFDDNFLHLEKIIENEDFLEAVRKMPAEMKLDYTPEQAKKDLNKLKEAQRKFKEEDIKMISTAFERSIILACTKFKWLGKDAFLWPSNDFDDYVNHTDMMVSFDSKKLFDGPILALDATFGVRGINSKIEQIKSEIERGQLTELKYFTESGEDFKPLYAPRIVIGMEKDRVLNFLNVFGEEFDKKKKAEDMDFLSSNAVRSLIPLEIKKEAEHFKNYALELVKNNIDTPNDLKEKWTIIAGAYDLVLNEIEKILSTDEKQKELGIDLATKSAFQSRGGDQIYDAINRL</sequence>
<protein>
    <submittedName>
        <fullName evidence="1">Uncharacterized protein</fullName>
    </submittedName>
</protein>
<name>A0A0G0HBE3_9BACT</name>
<accession>A0A0G0HBE3</accession>
<dbReference type="AlphaFoldDB" id="A0A0G0HBE3"/>
<reference evidence="1 2" key="1">
    <citation type="journal article" date="2015" name="Nature">
        <title>rRNA introns, odd ribosomes, and small enigmatic genomes across a large radiation of phyla.</title>
        <authorList>
            <person name="Brown C.T."/>
            <person name="Hug L.A."/>
            <person name="Thomas B.C."/>
            <person name="Sharon I."/>
            <person name="Castelle C.J."/>
            <person name="Singh A."/>
            <person name="Wilkins M.J."/>
            <person name="Williams K.H."/>
            <person name="Banfield J.F."/>
        </authorList>
    </citation>
    <scope>NUCLEOTIDE SEQUENCE [LARGE SCALE GENOMIC DNA]</scope>
</reference>
<evidence type="ECO:0000313" key="2">
    <source>
        <dbReference type="Proteomes" id="UP000033876"/>
    </source>
</evidence>
<dbReference type="Proteomes" id="UP000033876">
    <property type="component" value="Unassembled WGS sequence"/>
</dbReference>
<gene>
    <name evidence="1" type="ORF">US50_C0004G0039</name>
</gene>
<proteinExistence type="predicted"/>
<comment type="caution">
    <text evidence="1">The sequence shown here is derived from an EMBL/GenBank/DDBJ whole genome shotgun (WGS) entry which is preliminary data.</text>
</comment>